<organism evidence="1 2">
    <name type="scientific">Arachis hypogaea</name>
    <name type="common">Peanut</name>
    <dbReference type="NCBI Taxonomy" id="3818"/>
    <lineage>
        <taxon>Eukaryota</taxon>
        <taxon>Viridiplantae</taxon>
        <taxon>Streptophyta</taxon>
        <taxon>Embryophyta</taxon>
        <taxon>Tracheophyta</taxon>
        <taxon>Spermatophyta</taxon>
        <taxon>Magnoliopsida</taxon>
        <taxon>eudicotyledons</taxon>
        <taxon>Gunneridae</taxon>
        <taxon>Pentapetalae</taxon>
        <taxon>rosids</taxon>
        <taxon>fabids</taxon>
        <taxon>Fabales</taxon>
        <taxon>Fabaceae</taxon>
        <taxon>Papilionoideae</taxon>
        <taxon>50 kb inversion clade</taxon>
        <taxon>dalbergioids sensu lato</taxon>
        <taxon>Dalbergieae</taxon>
        <taxon>Pterocarpus clade</taxon>
        <taxon>Arachis</taxon>
    </lineage>
</organism>
<accession>A0A445D1A7</accession>
<gene>
    <name evidence="1" type="ORF">Ahy_A05g022671</name>
</gene>
<evidence type="ECO:0000313" key="1">
    <source>
        <dbReference type="EMBL" id="RYR56935.1"/>
    </source>
</evidence>
<evidence type="ECO:0008006" key="3">
    <source>
        <dbReference type="Google" id="ProtNLM"/>
    </source>
</evidence>
<evidence type="ECO:0000313" key="2">
    <source>
        <dbReference type="Proteomes" id="UP000289738"/>
    </source>
</evidence>
<dbReference type="Proteomes" id="UP000289738">
    <property type="component" value="Chromosome A05"/>
</dbReference>
<proteinExistence type="predicted"/>
<dbReference type="EMBL" id="SDMP01000005">
    <property type="protein sequence ID" value="RYR56935.1"/>
    <property type="molecule type" value="Genomic_DNA"/>
</dbReference>
<comment type="caution">
    <text evidence="1">The sequence shown here is derived from an EMBL/GenBank/DDBJ whole genome shotgun (WGS) entry which is preliminary data.</text>
</comment>
<reference evidence="1 2" key="1">
    <citation type="submission" date="2019-01" db="EMBL/GenBank/DDBJ databases">
        <title>Sequencing of cultivated peanut Arachis hypogaea provides insights into genome evolution and oil improvement.</title>
        <authorList>
            <person name="Chen X."/>
        </authorList>
    </citation>
    <scope>NUCLEOTIDE SEQUENCE [LARGE SCALE GENOMIC DNA]</scope>
    <source>
        <strain evidence="2">cv. Fuhuasheng</strain>
        <tissue evidence="1">Leaves</tissue>
    </source>
</reference>
<keyword evidence="2" id="KW-1185">Reference proteome</keyword>
<dbReference type="AlphaFoldDB" id="A0A445D1A7"/>
<sequence length="126" mass="14877">MVTGVNQELEGYLLETDEDEDDKMKNDQEINIKLHIIVEDTGEGLLNIVIHEEVNKKLWKSWWRSLIVKLLEKRIGYIAMKRRIEAMWSRLGELKVIDLDNKFYLISLFLKVFGRKSLSNNETLRA</sequence>
<name>A0A445D1A7_ARAHY</name>
<protein>
    <recommendedName>
        <fullName evidence="3">DUF4283 domain-containing protein</fullName>
    </recommendedName>
</protein>